<evidence type="ECO:0000259" key="4">
    <source>
        <dbReference type="PROSITE" id="PS50956"/>
    </source>
</evidence>
<dbReference type="PROSITE" id="PS00519">
    <property type="entry name" value="HTH_ASNC_1"/>
    <property type="match status" value="1"/>
</dbReference>
<dbReference type="GO" id="GO:0005829">
    <property type="term" value="C:cytosol"/>
    <property type="evidence" value="ECO:0007669"/>
    <property type="project" value="TreeGrafter"/>
</dbReference>
<dbReference type="GO" id="GO:0043200">
    <property type="term" value="P:response to amino acid"/>
    <property type="evidence" value="ECO:0007669"/>
    <property type="project" value="TreeGrafter"/>
</dbReference>
<dbReference type="InterPro" id="IPR019885">
    <property type="entry name" value="Tscrpt_reg_HTH_AsnC-type_CS"/>
</dbReference>
<gene>
    <name evidence="5" type="ORF">ADL15_07465</name>
</gene>
<dbReference type="FunFam" id="1.10.10.10:FF:000186">
    <property type="entry name" value="AsnC family transcriptional regulator"/>
    <property type="match status" value="1"/>
</dbReference>
<dbReference type="InterPro" id="IPR036390">
    <property type="entry name" value="WH_DNA-bd_sf"/>
</dbReference>
<dbReference type="PRINTS" id="PR00033">
    <property type="entry name" value="HTHASNC"/>
</dbReference>
<dbReference type="InterPro" id="IPR019887">
    <property type="entry name" value="Tscrpt_reg_AsnC/Lrp_C"/>
</dbReference>
<dbReference type="SUPFAM" id="SSF46785">
    <property type="entry name" value="Winged helix' DNA-binding domain"/>
    <property type="match status" value="1"/>
</dbReference>
<keyword evidence="6" id="KW-1185">Reference proteome</keyword>
<evidence type="ECO:0000313" key="6">
    <source>
        <dbReference type="Proteomes" id="UP000053244"/>
    </source>
</evidence>
<keyword evidence="1" id="KW-0805">Transcription regulation</keyword>
<comment type="caution">
    <text evidence="5">The sequence shown here is derived from an EMBL/GenBank/DDBJ whole genome shotgun (WGS) entry which is preliminary data.</text>
</comment>
<feature type="domain" description="HTH asnC-type" evidence="4">
    <location>
        <begin position="4"/>
        <end position="65"/>
    </location>
</feature>
<dbReference type="Gene3D" id="3.30.70.920">
    <property type="match status" value="1"/>
</dbReference>
<dbReference type="InterPro" id="IPR036388">
    <property type="entry name" value="WH-like_DNA-bd_sf"/>
</dbReference>
<dbReference type="CDD" id="cd00090">
    <property type="entry name" value="HTH_ARSR"/>
    <property type="match status" value="1"/>
</dbReference>
<organism evidence="5 6">
    <name type="scientific">Actinoplanes awajinensis subsp. mycoplanecinus</name>
    <dbReference type="NCBI Taxonomy" id="135947"/>
    <lineage>
        <taxon>Bacteria</taxon>
        <taxon>Bacillati</taxon>
        <taxon>Actinomycetota</taxon>
        <taxon>Actinomycetes</taxon>
        <taxon>Micromonosporales</taxon>
        <taxon>Micromonosporaceae</taxon>
        <taxon>Actinoplanes</taxon>
    </lineage>
</organism>
<dbReference type="EMBL" id="LLZH01000029">
    <property type="protein sequence ID" value="KUL40448.1"/>
    <property type="molecule type" value="Genomic_DNA"/>
</dbReference>
<dbReference type="GO" id="GO:0043565">
    <property type="term" value="F:sequence-specific DNA binding"/>
    <property type="evidence" value="ECO:0007669"/>
    <property type="project" value="InterPro"/>
</dbReference>
<dbReference type="AlphaFoldDB" id="A0A0X3V6Y8"/>
<keyword evidence="3" id="KW-0804">Transcription</keyword>
<evidence type="ECO:0000256" key="2">
    <source>
        <dbReference type="ARBA" id="ARBA00023125"/>
    </source>
</evidence>
<dbReference type="PROSITE" id="PS50956">
    <property type="entry name" value="HTH_ASNC_2"/>
    <property type="match status" value="1"/>
</dbReference>
<dbReference type="PANTHER" id="PTHR30154:SF34">
    <property type="entry name" value="TRANSCRIPTIONAL REGULATOR AZLB"/>
    <property type="match status" value="1"/>
</dbReference>
<proteinExistence type="predicted"/>
<protein>
    <submittedName>
        <fullName evidence="5">AsnC family transcriptional regulator</fullName>
    </submittedName>
</protein>
<dbReference type="RefSeq" id="WP_067686090.1">
    <property type="nucleotide sequence ID" value="NZ_LLZH01000029.1"/>
</dbReference>
<dbReference type="InterPro" id="IPR011008">
    <property type="entry name" value="Dimeric_a/b-barrel"/>
</dbReference>
<evidence type="ECO:0000256" key="3">
    <source>
        <dbReference type="ARBA" id="ARBA00023163"/>
    </source>
</evidence>
<evidence type="ECO:0000313" key="5">
    <source>
        <dbReference type="EMBL" id="KUL40448.1"/>
    </source>
</evidence>
<sequence>MESLDAIDRRILLELQRDGRLTNQELADRVGLSPSPCLRRVRLLQESGVIERYAAVLSQDALGLPITAFARLTLISHGSAVVDEVEERLRTIPEVVEAYLLAGDDDYLVKIVIQSFAAYEDLLRRELRSIPALASIKTTFAFAVTKPQSPLPIPPR</sequence>
<dbReference type="Gene3D" id="1.10.10.10">
    <property type="entry name" value="Winged helix-like DNA-binding domain superfamily/Winged helix DNA-binding domain"/>
    <property type="match status" value="1"/>
</dbReference>
<dbReference type="InterPro" id="IPR000485">
    <property type="entry name" value="AsnC-type_HTH_dom"/>
</dbReference>
<keyword evidence="2" id="KW-0238">DNA-binding</keyword>
<dbReference type="Pfam" id="PF01037">
    <property type="entry name" value="AsnC_trans_reg"/>
    <property type="match status" value="1"/>
</dbReference>
<dbReference type="Proteomes" id="UP000053244">
    <property type="component" value="Unassembled WGS sequence"/>
</dbReference>
<name>A0A0X3V6Y8_9ACTN</name>
<dbReference type="InterPro" id="IPR011991">
    <property type="entry name" value="ArsR-like_HTH"/>
</dbReference>
<accession>A0A0X3V6Y8</accession>
<dbReference type="Pfam" id="PF13412">
    <property type="entry name" value="HTH_24"/>
    <property type="match status" value="1"/>
</dbReference>
<reference evidence="5 6" key="1">
    <citation type="submission" date="2015-10" db="EMBL/GenBank/DDBJ databases">
        <authorList>
            <person name="Gilbert D.G."/>
        </authorList>
    </citation>
    <scope>NUCLEOTIDE SEQUENCE [LARGE SCALE GENOMIC DNA]</scope>
    <source>
        <strain evidence="5 6">NRRL B-16712</strain>
    </source>
</reference>
<evidence type="ECO:0000256" key="1">
    <source>
        <dbReference type="ARBA" id="ARBA00023015"/>
    </source>
</evidence>
<dbReference type="SMART" id="SM00344">
    <property type="entry name" value="HTH_ASNC"/>
    <property type="match status" value="1"/>
</dbReference>
<dbReference type="SUPFAM" id="SSF54909">
    <property type="entry name" value="Dimeric alpha+beta barrel"/>
    <property type="match status" value="1"/>
</dbReference>
<dbReference type="InterPro" id="IPR019888">
    <property type="entry name" value="Tscrpt_reg_AsnC-like"/>
</dbReference>
<dbReference type="PANTHER" id="PTHR30154">
    <property type="entry name" value="LEUCINE-RESPONSIVE REGULATORY PROTEIN"/>
    <property type="match status" value="1"/>
</dbReference>